<proteinExistence type="predicted"/>
<dbReference type="Proteomes" id="UP001140087">
    <property type="component" value="Unassembled WGS sequence"/>
</dbReference>
<protein>
    <submittedName>
        <fullName evidence="1">Uncharacterized protein</fullName>
    </submittedName>
</protein>
<comment type="caution">
    <text evidence="1">The sequence shown here is derived from an EMBL/GenBank/DDBJ whole genome shotgun (WGS) entry which is preliminary data.</text>
</comment>
<accession>A0ACC1LGP7</accession>
<organism evidence="1 2">
    <name type="scientific">Coemansia helicoidea</name>
    <dbReference type="NCBI Taxonomy" id="1286919"/>
    <lineage>
        <taxon>Eukaryota</taxon>
        <taxon>Fungi</taxon>
        <taxon>Fungi incertae sedis</taxon>
        <taxon>Zoopagomycota</taxon>
        <taxon>Kickxellomycotina</taxon>
        <taxon>Kickxellomycetes</taxon>
        <taxon>Kickxellales</taxon>
        <taxon>Kickxellaceae</taxon>
        <taxon>Coemansia</taxon>
    </lineage>
</organism>
<evidence type="ECO:0000313" key="2">
    <source>
        <dbReference type="Proteomes" id="UP001140087"/>
    </source>
</evidence>
<name>A0ACC1LGP7_9FUNG</name>
<dbReference type="EMBL" id="JANBUN010000030">
    <property type="protein sequence ID" value="KAJ2807841.1"/>
    <property type="molecule type" value="Genomic_DNA"/>
</dbReference>
<evidence type="ECO:0000313" key="1">
    <source>
        <dbReference type="EMBL" id="KAJ2807841.1"/>
    </source>
</evidence>
<sequence>MMERVRTIVDNVAEALDGPSPTRRDRLVESWARIQEYYTPQRSDDLRQITVADTTIPHHLECMLRIIANEMVEDGGAADPAQPLEFGPCVEYLLQYHVLSDLVDLADRDTPRGVHMYVVRFFDLFIGCIPLGLLPESAIRLPLVAIMRQCLHIVQTSPAAPMAAPGRTARDVAATAAALGECRLGRGYHSVHRDRPAVIACHDLLHLIVTLFQRLREHSSMVDLFFDWGSGWPAAGGGSGSGSGGELAVSSLRSATSEYAEQSARGHELFIVHMVVEYLLAPGLAGQLAREALVLVVQVLVAPADSGRYVSFLLDHARIVEVLVEHMGYLYSQMPMYRPVPRSPAAAVFGSAYRGPRCMGPLERRMARGGSPPPPPDVRDRLRALLGTPTLLRARAEQEQREDAIVGAAREALVHVDAFFVCWELLDEVACVAEGAERVVAAVQSQLVNAFLRTHIEPALLSATAPATPLAAKSQVITTVSYLSDLLGATHSDRVLDALFMVLLGSDLSPERAPVAAGGSDRDGSPRDGGADAAAVWSLLSEEDRELLDSIDDEAMRAEAAQLLLPPGADVTQLLPAPGARATDAAPTVRAAMISWMEVDDGTHLALNALRLFDAILGTMNQFAYASLVLRNFADGADVGHQPALGLGASPAVDQELVRAVVERFLDATPGSISAAMPDVVVSAAIRIDQAGSGSGSITDAAGQRLEAPQRNLQTMRSHIMRESKECDVYVDDCLQRLRAAQACIQRHWRPQHELLPAAPDSGGGVSDALFYPGAFLASLVRQMTTLVKRHIAFGLTLTSLVNRLTCVGDPALSSYLFMANSATLAGSGSSSSSEHQPLFLYDAFVWASADAYVKSERVPKFPARLAKQLREGIETAVRVGAVHPIPDYEHPPSPAPASPQRRAAASPRVALAVSPAPAAFDHAMDVEMEPAAAERGMSQKEVVAATAAFLGTPIKRFVHGYILLDEFGKEMAAMAMALHMLELDRQLAAMRIDAPLPPSAAAAADDYAELLEYFDPTEPAYRQAALVRDSLAAAPRPVIDLGSHANKPLPRAP</sequence>
<keyword evidence="2" id="KW-1185">Reference proteome</keyword>
<reference evidence="1" key="1">
    <citation type="submission" date="2022-07" db="EMBL/GenBank/DDBJ databases">
        <title>Phylogenomic reconstructions and comparative analyses of Kickxellomycotina fungi.</title>
        <authorList>
            <person name="Reynolds N.K."/>
            <person name="Stajich J.E."/>
            <person name="Barry K."/>
            <person name="Grigoriev I.V."/>
            <person name="Crous P."/>
            <person name="Smith M.E."/>
        </authorList>
    </citation>
    <scope>NUCLEOTIDE SEQUENCE</scope>
    <source>
        <strain evidence="1">BCRC 34780</strain>
    </source>
</reference>
<gene>
    <name evidence="1" type="ORF">H4R21_000317</name>
</gene>